<dbReference type="PANTHER" id="PTHR11129">
    <property type="entry name" value="PROTEIN FARNESYLTRANSFERASE ALPHA SUBUNIT/RAB GERANYLGERANYL TRANSFERASE ALPHA SUBUNIT"/>
    <property type="match status" value="1"/>
</dbReference>
<dbReference type="EMBL" id="ABEU02000001">
    <property type="protein sequence ID" value="PNR62052.1"/>
    <property type="molecule type" value="Genomic_DNA"/>
</dbReference>
<reference evidence="11 13" key="2">
    <citation type="journal article" date="2018" name="Plant J.">
        <title>The Physcomitrella patens chromosome-scale assembly reveals moss genome structure and evolution.</title>
        <authorList>
            <person name="Lang D."/>
            <person name="Ullrich K.K."/>
            <person name="Murat F."/>
            <person name="Fuchs J."/>
            <person name="Jenkins J."/>
            <person name="Haas F.B."/>
            <person name="Piednoel M."/>
            <person name="Gundlach H."/>
            <person name="Van Bel M."/>
            <person name="Meyberg R."/>
            <person name="Vives C."/>
            <person name="Morata J."/>
            <person name="Symeonidi A."/>
            <person name="Hiss M."/>
            <person name="Muchero W."/>
            <person name="Kamisugi Y."/>
            <person name="Saleh O."/>
            <person name="Blanc G."/>
            <person name="Decker E.L."/>
            <person name="van Gessel N."/>
            <person name="Grimwood J."/>
            <person name="Hayes R.D."/>
            <person name="Graham S.W."/>
            <person name="Gunter L.E."/>
            <person name="McDaniel S.F."/>
            <person name="Hoernstein S.N.W."/>
            <person name="Larsson A."/>
            <person name="Li F.W."/>
            <person name="Perroud P.F."/>
            <person name="Phillips J."/>
            <person name="Ranjan P."/>
            <person name="Rokshar D.S."/>
            <person name="Rothfels C.J."/>
            <person name="Schneider L."/>
            <person name="Shu S."/>
            <person name="Stevenson D.W."/>
            <person name="Thummler F."/>
            <person name="Tillich M."/>
            <person name="Villarreal Aguilar J.C."/>
            <person name="Widiez T."/>
            <person name="Wong G.K."/>
            <person name="Wymore A."/>
            <person name="Zhang Y."/>
            <person name="Zimmer A.D."/>
            <person name="Quatrano R.S."/>
            <person name="Mayer K.F.X."/>
            <person name="Goodstein D."/>
            <person name="Casacuberta J.M."/>
            <person name="Vandepoele K."/>
            <person name="Reski R."/>
            <person name="Cuming A.C."/>
            <person name="Tuskan G.A."/>
            <person name="Maumus F."/>
            <person name="Salse J."/>
            <person name="Schmutz J."/>
            <person name="Rensing S.A."/>
        </authorList>
    </citation>
    <scope>NUCLEOTIDE SEQUENCE [LARGE SCALE GENOMIC DNA]</scope>
    <source>
        <strain evidence="12 13">cv. Gransden 2004</strain>
    </source>
</reference>
<comment type="catalytic activity">
    <reaction evidence="8 9">
        <text>geranylgeranyl diphosphate + L-cysteinyl-[protein] = S-geranylgeranyl-L-cysteinyl-[protein] + diphosphate</text>
        <dbReference type="Rhea" id="RHEA:21240"/>
        <dbReference type="Rhea" id="RHEA-COMP:10131"/>
        <dbReference type="Rhea" id="RHEA-COMP:11537"/>
        <dbReference type="ChEBI" id="CHEBI:29950"/>
        <dbReference type="ChEBI" id="CHEBI:33019"/>
        <dbReference type="ChEBI" id="CHEBI:57533"/>
        <dbReference type="ChEBI" id="CHEBI:86021"/>
        <dbReference type="EC" id="2.5.1.60"/>
    </reaction>
</comment>
<dbReference type="Gramene" id="Pp3c1_10430V3.1">
    <property type="protein sequence ID" value="Pp3c1_10430V3.1"/>
    <property type="gene ID" value="Pp3c1_10430"/>
</dbReference>
<dbReference type="EnsemblPlants" id="Pp3c1_10430V3.1">
    <property type="protein sequence ID" value="Pp3c1_10430V3.1"/>
    <property type="gene ID" value="Pp3c1_10430"/>
</dbReference>
<reference evidence="11 13" key="1">
    <citation type="journal article" date="2008" name="Science">
        <title>The Physcomitrella genome reveals evolutionary insights into the conquest of land by plants.</title>
        <authorList>
            <person name="Rensing S."/>
            <person name="Lang D."/>
            <person name="Zimmer A."/>
            <person name="Terry A."/>
            <person name="Salamov A."/>
            <person name="Shapiro H."/>
            <person name="Nishiyama T."/>
            <person name="Perroud P.-F."/>
            <person name="Lindquist E."/>
            <person name="Kamisugi Y."/>
            <person name="Tanahashi T."/>
            <person name="Sakakibara K."/>
            <person name="Fujita T."/>
            <person name="Oishi K."/>
            <person name="Shin-I T."/>
            <person name="Kuroki Y."/>
            <person name="Toyoda A."/>
            <person name="Suzuki Y."/>
            <person name="Hashimoto A."/>
            <person name="Yamaguchi K."/>
            <person name="Sugano A."/>
            <person name="Kohara Y."/>
            <person name="Fujiyama A."/>
            <person name="Anterola A."/>
            <person name="Aoki S."/>
            <person name="Ashton N."/>
            <person name="Barbazuk W.B."/>
            <person name="Barker E."/>
            <person name="Bennetzen J."/>
            <person name="Bezanilla M."/>
            <person name="Blankenship R."/>
            <person name="Cho S.H."/>
            <person name="Dutcher S."/>
            <person name="Estelle M."/>
            <person name="Fawcett J.A."/>
            <person name="Gundlach H."/>
            <person name="Hanada K."/>
            <person name="Heyl A."/>
            <person name="Hicks K.A."/>
            <person name="Hugh J."/>
            <person name="Lohr M."/>
            <person name="Mayer K."/>
            <person name="Melkozernov A."/>
            <person name="Murata T."/>
            <person name="Nelson D."/>
            <person name="Pils B."/>
            <person name="Prigge M."/>
            <person name="Reiss B."/>
            <person name="Renner T."/>
            <person name="Rombauts S."/>
            <person name="Rushton P."/>
            <person name="Sanderfoot A."/>
            <person name="Schween G."/>
            <person name="Shiu S.-H."/>
            <person name="Stueber K."/>
            <person name="Theodoulou F.L."/>
            <person name="Tu H."/>
            <person name="Van de Peer Y."/>
            <person name="Verrier P.J."/>
            <person name="Waters E."/>
            <person name="Wood A."/>
            <person name="Yang L."/>
            <person name="Cove D."/>
            <person name="Cuming A."/>
            <person name="Hasebe M."/>
            <person name="Lucas S."/>
            <person name="Mishler D.B."/>
            <person name="Reski R."/>
            <person name="Grigoriev I."/>
            <person name="Quatrano R.S."/>
            <person name="Boore J.L."/>
        </authorList>
    </citation>
    <scope>NUCLEOTIDE SEQUENCE [LARGE SCALE GENOMIC DNA]</scope>
    <source>
        <strain evidence="12 13">cv. Gransden 2004</strain>
    </source>
</reference>
<dbReference type="STRING" id="3218.A9SYY6"/>
<dbReference type="PaxDb" id="3218-PP1S139_38V6.1"/>
<evidence type="ECO:0000256" key="1">
    <source>
        <dbReference type="ARBA" id="ARBA00006734"/>
    </source>
</evidence>
<dbReference type="HOGENOM" id="CLU_048959_0_0_1"/>
<evidence type="ECO:0000256" key="9">
    <source>
        <dbReference type="RuleBase" id="RU367120"/>
    </source>
</evidence>
<dbReference type="FunFam" id="3.80.10.10:FF:002797">
    <property type="entry name" value="Predicted protein"/>
    <property type="match status" value="1"/>
</dbReference>
<dbReference type="Pfam" id="PF01239">
    <property type="entry name" value="PPTA"/>
    <property type="match status" value="5"/>
</dbReference>
<dbReference type="PROSITE" id="PS51147">
    <property type="entry name" value="PFTA"/>
    <property type="match status" value="4"/>
</dbReference>
<keyword evidence="13" id="KW-1185">Reference proteome</keyword>
<dbReference type="FunFam" id="1.25.40.120:FF:000035">
    <property type="entry name" value="Geranylgeranyl transferase type-2 subunit alpha"/>
    <property type="match status" value="1"/>
</dbReference>
<evidence type="ECO:0000256" key="2">
    <source>
        <dbReference type="ARBA" id="ARBA00012656"/>
    </source>
</evidence>
<dbReference type="Gene3D" id="3.80.10.10">
    <property type="entry name" value="Ribonuclease Inhibitor"/>
    <property type="match status" value="1"/>
</dbReference>
<dbReference type="GO" id="GO:0006888">
    <property type="term" value="P:endoplasmic reticulum to Golgi vesicle-mediated transport"/>
    <property type="evidence" value="ECO:0000318"/>
    <property type="project" value="GO_Central"/>
</dbReference>
<dbReference type="KEGG" id="ppp:112289436"/>
<keyword evidence="4 9" id="KW-0637">Prenyltransferase</keyword>
<name>A9SYY6_PHYPA</name>
<dbReference type="SUPFAM" id="SSF52058">
    <property type="entry name" value="L domain-like"/>
    <property type="match status" value="1"/>
</dbReference>
<dbReference type="FunCoup" id="A9SYY6">
    <property type="interactions" value="3838"/>
</dbReference>
<evidence type="ECO:0000256" key="8">
    <source>
        <dbReference type="ARBA" id="ARBA00047658"/>
    </source>
</evidence>
<dbReference type="GO" id="GO:0005737">
    <property type="term" value="C:cytoplasm"/>
    <property type="evidence" value="ECO:0000318"/>
    <property type="project" value="GO_Central"/>
</dbReference>
<dbReference type="Gramene" id="Pp3c1_10430V3.4">
    <property type="protein sequence ID" value="Pp3c1_10430V3.4"/>
    <property type="gene ID" value="Pp3c1_10430"/>
</dbReference>
<dbReference type="GO" id="GO:0004663">
    <property type="term" value="F:Rab geranylgeranyltransferase activity"/>
    <property type="evidence" value="ECO:0007669"/>
    <property type="project" value="UniProtKB-UniRule"/>
</dbReference>
<evidence type="ECO:0000313" key="13">
    <source>
        <dbReference type="Proteomes" id="UP000006727"/>
    </source>
</evidence>
<dbReference type="OrthoDB" id="1658at2759"/>
<sequence length="695" mass="79429">MHGRPRQRAGETPPPEVNKKEQAQVAELQKIIPLFMENNRTCCYSSQALDQNARLLELNPEFYSAWNYRKRAVRHLLNLESDEEVRKRIVQTELDVVVRALRVNPKSYGAWYHRKWVIQFGLSPMDAEFLLLKKLLKLDARNFHGWDYRRFVAKTKGVAVEDELLFTTDKINENFSNYSAWHNRSALLSEISKNEAAENGRVQERLQEEYELVKNSFYTDPDDQSGWFYYSWLLGQTIAPVGTHVSGCWPPPKSLIVIDLKNNSYKLPFNKLKVGKLETLPVVICFSNSVTGVNDQTVSTTVDGNDSLELEWRPVERWQKSGRKWTTNIKNCLSSSSGQTSVKILVGAVPGITSLDGQACERSWQSSFQVLFEETSSFEDYADKYDQLCESILQSRSRTFVDSPSSLQYLFPVANHSGSNNEEADGTKIWQLGLLDREIQSCRELLDLEENSKWTRLTLTRLLLTHASYNTSSLKSHIDEARKHLEMLKCLDPTHQEYYQHQLSLLSLKELTMDEFILAGKYVREGLLKLNQLSLCSLEFADRFLWVQNLDLSHNQLRSTHGLEALQLLSNLTLSHNRIGSVTALAPLRGLPLLEDVDVSYNQIGDHTVDTCRVLCSSKLINASLVPPASSQKSDRAEWHLKEGRYWEIKVVFEDLCWQKLNIAGNSAAKDVEFVDALNRALNGTRLITEAETNL</sequence>
<protein>
    <recommendedName>
        <fullName evidence="3 9">Geranylgeranyl transferase type-2 subunit alpha</fullName>
        <ecNumber evidence="2 9">2.5.1.60</ecNumber>
    </recommendedName>
    <alternativeName>
        <fullName evidence="7 9">Geranylgeranyl transferase type II subunit alpha</fullName>
    </alternativeName>
</protein>
<accession>A9SYY6</accession>
<gene>
    <name evidence="12" type="primary">LOC112289436</name>
    <name evidence="11" type="ORF">PHYPA_000476</name>
</gene>
<dbReference type="EnsemblPlants" id="Pp3c1_10430V3.4">
    <property type="protein sequence ID" value="Pp3c1_10430V3.4"/>
    <property type="gene ID" value="Pp3c1_10430"/>
</dbReference>
<dbReference type="InterPro" id="IPR002088">
    <property type="entry name" value="Prenyl_trans_a"/>
</dbReference>
<dbReference type="Proteomes" id="UP000006727">
    <property type="component" value="Chromosome 1"/>
</dbReference>
<dbReference type="Gene3D" id="1.25.40.120">
    <property type="entry name" value="Protein prenylyltransferase"/>
    <property type="match status" value="2"/>
</dbReference>
<evidence type="ECO:0000313" key="12">
    <source>
        <dbReference type="EnsemblPlants" id="Pp3c1_10430V3.1"/>
    </source>
</evidence>
<dbReference type="AlphaFoldDB" id="A9SYY6"/>
<dbReference type="EnsemblPlants" id="Pp3c1_10430V3.2">
    <property type="protein sequence ID" value="Pp3c1_10430V3.2"/>
    <property type="gene ID" value="Pp3c1_10430"/>
</dbReference>
<dbReference type="SUPFAM" id="SSF48439">
    <property type="entry name" value="Protein prenylyltransferase"/>
    <property type="match status" value="1"/>
</dbReference>
<evidence type="ECO:0000256" key="5">
    <source>
        <dbReference type="ARBA" id="ARBA00022679"/>
    </source>
</evidence>
<evidence type="ECO:0000256" key="3">
    <source>
        <dbReference type="ARBA" id="ARBA00014772"/>
    </source>
</evidence>
<dbReference type="EC" id="2.5.1.60" evidence="2 9"/>
<dbReference type="Gramene" id="Pp3c1_10430V3.2">
    <property type="protein sequence ID" value="Pp3c1_10430V3.2"/>
    <property type="gene ID" value="Pp3c1_10430"/>
</dbReference>
<dbReference type="RefSeq" id="XP_024390404.1">
    <property type="nucleotide sequence ID" value="XM_024534636.2"/>
</dbReference>
<comment type="function">
    <text evidence="9">Catalyzes the transfer of a geranyl-geranyl moiety from geranyl-geranyl pyrophosphate to cysteines occuring in specific C-terminal amino acid sequences.</text>
</comment>
<keyword evidence="6" id="KW-0677">Repeat</keyword>
<dbReference type="GO" id="GO:0005968">
    <property type="term" value="C:Rab-protein geranylgeranyltransferase complex"/>
    <property type="evidence" value="ECO:0000318"/>
    <property type="project" value="GO_Central"/>
</dbReference>
<dbReference type="GeneID" id="112289436"/>
<dbReference type="PROSITE" id="PS51450">
    <property type="entry name" value="LRR"/>
    <property type="match status" value="2"/>
</dbReference>
<dbReference type="GO" id="GO:0097354">
    <property type="term" value="P:prenylation"/>
    <property type="evidence" value="ECO:0007669"/>
    <property type="project" value="UniProtKB-UniRule"/>
</dbReference>
<dbReference type="InterPro" id="IPR032675">
    <property type="entry name" value="LRR_dom_sf"/>
</dbReference>
<evidence type="ECO:0000313" key="11">
    <source>
        <dbReference type="EMBL" id="PNR62052.1"/>
    </source>
</evidence>
<keyword evidence="5 9" id="KW-0808">Transferase</keyword>
<evidence type="ECO:0000256" key="4">
    <source>
        <dbReference type="ARBA" id="ARBA00022602"/>
    </source>
</evidence>
<feature type="region of interest" description="Disordered" evidence="10">
    <location>
        <begin position="1"/>
        <end position="21"/>
    </location>
</feature>
<dbReference type="eggNOG" id="KOG0529">
    <property type="taxonomic scope" value="Eukaryota"/>
</dbReference>
<dbReference type="InterPro" id="IPR001611">
    <property type="entry name" value="Leu-rich_rpt"/>
</dbReference>
<evidence type="ECO:0000256" key="10">
    <source>
        <dbReference type="SAM" id="MobiDB-lite"/>
    </source>
</evidence>
<proteinExistence type="inferred from homology"/>
<evidence type="ECO:0000256" key="6">
    <source>
        <dbReference type="ARBA" id="ARBA00022737"/>
    </source>
</evidence>
<evidence type="ECO:0000256" key="7">
    <source>
        <dbReference type="ARBA" id="ARBA00031267"/>
    </source>
</evidence>
<comment type="similarity">
    <text evidence="1 9">Belongs to the protein prenyltransferase subunit alpha family.</text>
</comment>
<organism evidence="11">
    <name type="scientific">Physcomitrium patens</name>
    <name type="common">Spreading-leaved earth moss</name>
    <name type="synonym">Physcomitrella patens</name>
    <dbReference type="NCBI Taxonomy" id="3218"/>
    <lineage>
        <taxon>Eukaryota</taxon>
        <taxon>Viridiplantae</taxon>
        <taxon>Streptophyta</taxon>
        <taxon>Embryophyta</taxon>
        <taxon>Bryophyta</taxon>
        <taxon>Bryophytina</taxon>
        <taxon>Bryopsida</taxon>
        <taxon>Funariidae</taxon>
        <taxon>Funariales</taxon>
        <taxon>Funariaceae</taxon>
        <taxon>Physcomitrium</taxon>
    </lineage>
</organism>
<dbReference type="PANTHER" id="PTHR11129:SF2">
    <property type="entry name" value="GERANYLGERANYL TRANSFERASE TYPE-2 SUBUNIT ALPHA"/>
    <property type="match status" value="1"/>
</dbReference>
<reference evidence="12" key="3">
    <citation type="submission" date="2020-12" db="UniProtKB">
        <authorList>
            <consortium name="EnsemblPlants"/>
        </authorList>
    </citation>
    <scope>IDENTIFICATION</scope>
</reference>